<dbReference type="SUPFAM" id="SSF109604">
    <property type="entry name" value="HD-domain/PDEase-like"/>
    <property type="match status" value="1"/>
</dbReference>
<evidence type="ECO:0000313" key="2">
    <source>
        <dbReference type="Proteomes" id="UP000245125"/>
    </source>
</evidence>
<evidence type="ECO:0008006" key="3">
    <source>
        <dbReference type="Google" id="ProtNLM"/>
    </source>
</evidence>
<name>A0A2U3QGV0_9BACT</name>
<reference evidence="2" key="1">
    <citation type="submission" date="2018-03" db="EMBL/GenBank/DDBJ databases">
        <authorList>
            <person name="Zecchin S."/>
        </authorList>
    </citation>
    <scope>NUCLEOTIDE SEQUENCE [LARGE SCALE GENOMIC DNA]</scope>
</reference>
<dbReference type="InterPro" id="IPR003607">
    <property type="entry name" value="HD/PDEase_dom"/>
</dbReference>
<dbReference type="AlphaFoldDB" id="A0A2U3QGV0"/>
<organism evidence="1 2">
    <name type="scientific">Candidatus Sulfobium mesophilum</name>
    <dbReference type="NCBI Taxonomy" id="2016548"/>
    <lineage>
        <taxon>Bacteria</taxon>
        <taxon>Pseudomonadati</taxon>
        <taxon>Nitrospirota</taxon>
        <taxon>Nitrospiria</taxon>
        <taxon>Nitrospirales</taxon>
        <taxon>Nitrospiraceae</taxon>
        <taxon>Candidatus Sulfobium</taxon>
    </lineage>
</organism>
<sequence>MLKDPIYPALKKKATAVARQIGPPSFYRAHKKQLDSSLRFFSESKVLSRCRTYLDESRMHPAHGIQHAEMVAIEAGAILEIECAAAGKAQRNEELTLCVQIAGLFHDIKRNEEDHTIKGSKETEKILADFDLHDKYKRYISAAIRNHEAFKEVMSSENEEAKLVSDSLYDADKFRWGPDNFTTTLWLILECSKISAKTLYGNFIEKMEGVERIKGTFRTDTGRRFGPEFIDIGINIGNEIYREMGNLLRE</sequence>
<keyword evidence="2" id="KW-1185">Reference proteome</keyword>
<proteinExistence type="predicted"/>
<dbReference type="Gene3D" id="1.10.3210.10">
    <property type="entry name" value="Hypothetical protein af1432"/>
    <property type="match status" value="1"/>
</dbReference>
<evidence type="ECO:0000313" key="1">
    <source>
        <dbReference type="EMBL" id="SPQ00632.1"/>
    </source>
</evidence>
<dbReference type="CDD" id="cd00077">
    <property type="entry name" value="HDc"/>
    <property type="match status" value="1"/>
</dbReference>
<dbReference type="Proteomes" id="UP000245125">
    <property type="component" value="Unassembled WGS sequence"/>
</dbReference>
<protein>
    <recommendedName>
        <fullName evidence="3">HD domain-containing protein</fullName>
    </recommendedName>
</protein>
<dbReference type="EMBL" id="OUUY01000075">
    <property type="protein sequence ID" value="SPQ00632.1"/>
    <property type="molecule type" value="Genomic_DNA"/>
</dbReference>
<accession>A0A2U3QGV0</accession>
<gene>
    <name evidence="1" type="ORF">NBG4_30026</name>
</gene>
<dbReference type="OrthoDB" id="5448782at2"/>